<sequence>MEALRSIDDRRISSLSEQIKSVVESLLQPYLDENGIELVDVEYVKEGSNWFLRVYVDKEGGIDIDDCGRVSEYLSEKLDEKDPIPSAYFLEVSSPGAERPLKKAQDYHKAVGEHVFISTYEPVNGLKEFEGTLLFFDDETVEVEVGKKRHQIPFNKVASGRLAIVF</sequence>
<dbReference type="SUPFAM" id="SSF74942">
    <property type="entry name" value="YhbC-like, C-terminal domain"/>
    <property type="match status" value="1"/>
</dbReference>
<dbReference type="Proteomes" id="UP000214746">
    <property type="component" value="Unassembled WGS sequence"/>
</dbReference>
<dbReference type="SUPFAM" id="SSF75420">
    <property type="entry name" value="YhbC-like, N-terminal domain"/>
    <property type="match status" value="1"/>
</dbReference>
<feature type="domain" description="Ribosome maturation factor RimP N-terminal" evidence="4">
    <location>
        <begin position="26"/>
        <end position="98"/>
    </location>
</feature>
<dbReference type="EMBL" id="NHRJ02000001">
    <property type="protein sequence ID" value="PZE22414.1"/>
    <property type="molecule type" value="Genomic_DNA"/>
</dbReference>
<keyword evidence="1 3" id="KW-0963">Cytoplasm</keyword>
<dbReference type="InterPro" id="IPR003728">
    <property type="entry name" value="Ribosome_maturation_RimP"/>
</dbReference>
<dbReference type="Gene3D" id="2.30.30.180">
    <property type="entry name" value="Ribosome maturation factor RimP, C-terminal domain"/>
    <property type="match status" value="1"/>
</dbReference>
<reference evidence="6" key="1">
    <citation type="submission" date="2018-06" db="EMBL/GenBank/DDBJ databases">
        <title>Paenibacillus xerothermodurans sp. nov. an extremely dry heat resistant spore forming bacterium isolated from the soil of Cape Canaveral, Florida.</title>
        <authorList>
            <person name="Seuylemezian A."/>
            <person name="Kaur N."/>
            <person name="Patil P."/>
            <person name="Patil P."/>
            <person name="Mayilraj S."/>
            <person name="Vaishampayan P."/>
        </authorList>
    </citation>
    <scope>NUCLEOTIDE SEQUENCE [LARGE SCALE GENOMIC DNA]</scope>
    <source>
        <strain evidence="6">ATCC 27380</strain>
    </source>
</reference>
<evidence type="ECO:0000259" key="5">
    <source>
        <dbReference type="Pfam" id="PF17384"/>
    </source>
</evidence>
<evidence type="ECO:0000256" key="1">
    <source>
        <dbReference type="ARBA" id="ARBA00022490"/>
    </source>
</evidence>
<evidence type="ECO:0000256" key="3">
    <source>
        <dbReference type="HAMAP-Rule" id="MF_01077"/>
    </source>
</evidence>
<feature type="domain" description="Ribosome maturation factor RimP C-terminal" evidence="5">
    <location>
        <begin position="101"/>
        <end position="166"/>
    </location>
</feature>
<comment type="caution">
    <text evidence="6">The sequence shown here is derived from an EMBL/GenBank/DDBJ whole genome shotgun (WGS) entry which is preliminary data.</text>
</comment>
<comment type="function">
    <text evidence="3">Required for maturation of 30S ribosomal subunits.</text>
</comment>
<comment type="subcellular location">
    <subcellularLocation>
        <location evidence="3">Cytoplasm</location>
    </subcellularLocation>
</comment>
<organism evidence="6 7">
    <name type="scientific">Paenibacillus xerothermodurans</name>
    <dbReference type="NCBI Taxonomy" id="1977292"/>
    <lineage>
        <taxon>Bacteria</taxon>
        <taxon>Bacillati</taxon>
        <taxon>Bacillota</taxon>
        <taxon>Bacilli</taxon>
        <taxon>Bacillales</taxon>
        <taxon>Paenibacillaceae</taxon>
        <taxon>Paenibacillus</taxon>
    </lineage>
</organism>
<dbReference type="CDD" id="cd01734">
    <property type="entry name" value="YlxS_C"/>
    <property type="match status" value="1"/>
</dbReference>
<comment type="similarity">
    <text evidence="3">Belongs to the RimP family.</text>
</comment>
<keyword evidence="7" id="KW-1185">Reference proteome</keyword>
<gene>
    <name evidence="3" type="primary">rimP</name>
    <name evidence="6" type="ORF">CBW46_001120</name>
</gene>
<evidence type="ECO:0000256" key="2">
    <source>
        <dbReference type="ARBA" id="ARBA00022517"/>
    </source>
</evidence>
<dbReference type="Pfam" id="PF02576">
    <property type="entry name" value="RimP_N"/>
    <property type="match status" value="1"/>
</dbReference>
<dbReference type="OrthoDB" id="9805006at2"/>
<accession>A0A2W1NEP7</accession>
<dbReference type="FunFam" id="3.30.300.70:FF:000001">
    <property type="entry name" value="Ribosome maturation factor RimP"/>
    <property type="match status" value="1"/>
</dbReference>
<dbReference type="Gene3D" id="3.30.300.70">
    <property type="entry name" value="RimP-like superfamily, N-terminal"/>
    <property type="match status" value="1"/>
</dbReference>
<dbReference type="PANTHER" id="PTHR33867">
    <property type="entry name" value="RIBOSOME MATURATION FACTOR RIMP"/>
    <property type="match status" value="1"/>
</dbReference>
<dbReference type="InterPro" id="IPR028998">
    <property type="entry name" value="RimP_C"/>
</dbReference>
<dbReference type="AlphaFoldDB" id="A0A2W1NEP7"/>
<dbReference type="Pfam" id="PF17384">
    <property type="entry name" value="DUF150_C"/>
    <property type="match status" value="1"/>
</dbReference>
<dbReference type="HAMAP" id="MF_01077">
    <property type="entry name" value="RimP"/>
    <property type="match status" value="1"/>
</dbReference>
<proteinExistence type="inferred from homology"/>
<evidence type="ECO:0000313" key="7">
    <source>
        <dbReference type="Proteomes" id="UP000214746"/>
    </source>
</evidence>
<protein>
    <recommendedName>
        <fullName evidence="3">Ribosome maturation factor RimP</fullName>
    </recommendedName>
</protein>
<name>A0A2W1NEP7_PAEXE</name>
<evidence type="ECO:0000259" key="4">
    <source>
        <dbReference type="Pfam" id="PF02576"/>
    </source>
</evidence>
<dbReference type="GO" id="GO:0006412">
    <property type="term" value="P:translation"/>
    <property type="evidence" value="ECO:0007669"/>
    <property type="project" value="TreeGrafter"/>
</dbReference>
<dbReference type="GO" id="GO:0000028">
    <property type="term" value="P:ribosomal small subunit assembly"/>
    <property type="evidence" value="ECO:0007669"/>
    <property type="project" value="TreeGrafter"/>
</dbReference>
<dbReference type="NCBIfam" id="NF000928">
    <property type="entry name" value="PRK00092.1-2"/>
    <property type="match status" value="1"/>
</dbReference>
<dbReference type="InterPro" id="IPR036847">
    <property type="entry name" value="RimP_C_sf"/>
</dbReference>
<evidence type="ECO:0000313" key="6">
    <source>
        <dbReference type="EMBL" id="PZE22414.1"/>
    </source>
</evidence>
<dbReference type="PANTHER" id="PTHR33867:SF1">
    <property type="entry name" value="RIBOSOME MATURATION FACTOR RIMP"/>
    <property type="match status" value="1"/>
</dbReference>
<dbReference type="InterPro" id="IPR035956">
    <property type="entry name" value="RimP_N_sf"/>
</dbReference>
<keyword evidence="2 3" id="KW-0690">Ribosome biogenesis</keyword>
<dbReference type="GO" id="GO:0005829">
    <property type="term" value="C:cytosol"/>
    <property type="evidence" value="ECO:0007669"/>
    <property type="project" value="TreeGrafter"/>
</dbReference>
<dbReference type="InterPro" id="IPR028989">
    <property type="entry name" value="RimP_N"/>
</dbReference>